<dbReference type="RefSeq" id="WP_012826604.1">
    <property type="nucleotide sequence ID" value="NC_013440.1"/>
</dbReference>
<dbReference type="HOGENOM" id="CLU_100715_4_3_7"/>
<organism evidence="2 3">
    <name type="scientific">Haliangium ochraceum (strain DSM 14365 / JCM 11303 / SMP-2)</name>
    <dbReference type="NCBI Taxonomy" id="502025"/>
    <lineage>
        <taxon>Bacteria</taxon>
        <taxon>Pseudomonadati</taxon>
        <taxon>Myxococcota</taxon>
        <taxon>Polyangia</taxon>
        <taxon>Haliangiales</taxon>
        <taxon>Kofleriaceae</taxon>
        <taxon>Haliangium</taxon>
    </lineage>
</organism>
<dbReference type="SUPFAM" id="SSF55298">
    <property type="entry name" value="YjgF-like"/>
    <property type="match status" value="1"/>
</dbReference>
<sequence length="137" mass="14773">MTEKIQRINPPELYDGEAFGISQASLDPRAGLVFLSGQVAWDQHGRVQGEGYAEQTRIALDKLRIALEASGSSFQEVLQLRVFVRGELEEHMGELVPILAEAFAGIRPALTGVGVASLATRDTLVEIEAVARATGRA</sequence>
<reference evidence="2 3" key="1">
    <citation type="journal article" date="2010" name="Stand. Genomic Sci.">
        <title>Complete genome sequence of Haliangium ochraceum type strain (SMP-2).</title>
        <authorList>
            <consortium name="US DOE Joint Genome Institute (JGI-PGF)"/>
            <person name="Ivanova N."/>
            <person name="Daum C."/>
            <person name="Lang E."/>
            <person name="Abt B."/>
            <person name="Kopitz M."/>
            <person name="Saunders E."/>
            <person name="Lapidus A."/>
            <person name="Lucas S."/>
            <person name="Glavina Del Rio T."/>
            <person name="Nolan M."/>
            <person name="Tice H."/>
            <person name="Copeland A."/>
            <person name="Cheng J.F."/>
            <person name="Chen F."/>
            <person name="Bruce D."/>
            <person name="Goodwin L."/>
            <person name="Pitluck S."/>
            <person name="Mavromatis K."/>
            <person name="Pati A."/>
            <person name="Mikhailova N."/>
            <person name="Chen A."/>
            <person name="Palaniappan K."/>
            <person name="Land M."/>
            <person name="Hauser L."/>
            <person name="Chang Y.J."/>
            <person name="Jeffries C.D."/>
            <person name="Detter J.C."/>
            <person name="Brettin T."/>
            <person name="Rohde M."/>
            <person name="Goker M."/>
            <person name="Bristow J."/>
            <person name="Markowitz V."/>
            <person name="Eisen J.A."/>
            <person name="Hugenholtz P."/>
            <person name="Kyrpides N.C."/>
            <person name="Klenk H.P."/>
        </authorList>
    </citation>
    <scope>NUCLEOTIDE SEQUENCE [LARGE SCALE GENOMIC DNA]</scope>
    <source>
        <strain evidence="3">DSM 14365 / CIP 107738 / JCM 11303 / AJ 13395 / SMP-2</strain>
    </source>
</reference>
<evidence type="ECO:0000256" key="1">
    <source>
        <dbReference type="ARBA" id="ARBA00010552"/>
    </source>
</evidence>
<dbReference type="KEGG" id="hoh:Hoch_1441"/>
<evidence type="ECO:0000313" key="2">
    <source>
        <dbReference type="EMBL" id="ACY13995.1"/>
    </source>
</evidence>
<dbReference type="CDD" id="cd00448">
    <property type="entry name" value="YjgF_YER057c_UK114_family"/>
    <property type="match status" value="1"/>
</dbReference>
<dbReference type="InterPro" id="IPR006175">
    <property type="entry name" value="YjgF/YER057c/UK114"/>
</dbReference>
<evidence type="ECO:0000313" key="3">
    <source>
        <dbReference type="Proteomes" id="UP000001880"/>
    </source>
</evidence>
<dbReference type="eggNOG" id="COG0251">
    <property type="taxonomic scope" value="Bacteria"/>
</dbReference>
<dbReference type="AlphaFoldDB" id="D0LUV5"/>
<dbReference type="PANTHER" id="PTHR11803">
    <property type="entry name" value="2-IMINOBUTANOATE/2-IMINOPROPANOATE DEAMINASE RIDA"/>
    <property type="match status" value="1"/>
</dbReference>
<accession>D0LUV5</accession>
<dbReference type="Proteomes" id="UP000001880">
    <property type="component" value="Chromosome"/>
</dbReference>
<dbReference type="STRING" id="502025.Hoch_1441"/>
<protein>
    <submittedName>
        <fullName evidence="2">Endoribonuclease L-PSP</fullName>
    </submittedName>
</protein>
<dbReference type="PANTHER" id="PTHR11803:SF58">
    <property type="entry name" value="PROTEIN HMF1-RELATED"/>
    <property type="match status" value="1"/>
</dbReference>
<comment type="similarity">
    <text evidence="1">Belongs to the RutC family.</text>
</comment>
<proteinExistence type="inferred from homology"/>
<dbReference type="EMBL" id="CP001804">
    <property type="protein sequence ID" value="ACY13995.1"/>
    <property type="molecule type" value="Genomic_DNA"/>
</dbReference>
<keyword evidence="3" id="KW-1185">Reference proteome</keyword>
<dbReference type="InterPro" id="IPR035959">
    <property type="entry name" value="RutC-like_sf"/>
</dbReference>
<dbReference type="GO" id="GO:0019239">
    <property type="term" value="F:deaminase activity"/>
    <property type="evidence" value="ECO:0007669"/>
    <property type="project" value="TreeGrafter"/>
</dbReference>
<dbReference type="OrthoDB" id="5520786at2"/>
<dbReference type="Gene3D" id="3.30.1330.40">
    <property type="entry name" value="RutC-like"/>
    <property type="match status" value="1"/>
</dbReference>
<name>D0LUV5_HALO1</name>
<dbReference type="GO" id="GO:0005829">
    <property type="term" value="C:cytosol"/>
    <property type="evidence" value="ECO:0007669"/>
    <property type="project" value="TreeGrafter"/>
</dbReference>
<dbReference type="Pfam" id="PF01042">
    <property type="entry name" value="Ribonuc_L-PSP"/>
    <property type="match status" value="1"/>
</dbReference>
<gene>
    <name evidence="2" type="ordered locus">Hoch_1441</name>
</gene>